<reference evidence="2 4" key="1">
    <citation type="submission" date="2019-09" db="EMBL/GenBank/DDBJ databases">
        <title>Taxonomic organization of the family Brucellaceae based on a phylogenomic approach.</title>
        <authorList>
            <person name="Leclercq S."/>
            <person name="Cloeckaert A."/>
            <person name="Zygmunt M.S."/>
        </authorList>
    </citation>
    <scope>NUCLEOTIDE SEQUENCE [LARGE SCALE GENOMIC DNA]</scope>
    <source>
        <strain evidence="2 4">LMG 18957</strain>
    </source>
</reference>
<protein>
    <submittedName>
        <fullName evidence="3">Uncharacterized protein</fullName>
    </submittedName>
</protein>
<dbReference type="Proteomes" id="UP000430843">
    <property type="component" value="Unassembled WGS sequence"/>
</dbReference>
<dbReference type="Proteomes" id="UP000558475">
    <property type="component" value="Unassembled WGS sequence"/>
</dbReference>
<keyword evidence="1" id="KW-0472">Membrane</keyword>
<dbReference type="AlphaFoldDB" id="A0A7X6FSK7"/>
<reference evidence="3 5" key="2">
    <citation type="submission" date="2020-04" db="EMBL/GenBank/DDBJ databases">
        <title>Whole genome sequencing of clinical and environmental type strains of Ochrobactrum.</title>
        <authorList>
            <person name="Dharne M."/>
        </authorList>
    </citation>
    <scope>NUCLEOTIDE SEQUENCE [LARGE SCALE GENOMIC DNA]</scope>
    <source>
        <strain evidence="3 5">DSM 13340</strain>
    </source>
</reference>
<evidence type="ECO:0000256" key="1">
    <source>
        <dbReference type="SAM" id="Phobius"/>
    </source>
</evidence>
<feature type="transmembrane region" description="Helical" evidence="1">
    <location>
        <begin position="39"/>
        <end position="59"/>
    </location>
</feature>
<name>A0A7X6FSK7_9HYPH</name>
<proteinExistence type="predicted"/>
<dbReference type="RefSeq" id="WP_151679017.1">
    <property type="nucleotide sequence ID" value="NZ_WBWA01000052.1"/>
</dbReference>
<accession>A0A7X6FSK7</accession>
<keyword evidence="1" id="KW-1133">Transmembrane helix</keyword>
<comment type="caution">
    <text evidence="3">The sequence shown here is derived from an EMBL/GenBank/DDBJ whole genome shotgun (WGS) entry which is preliminary data.</text>
</comment>
<dbReference type="EMBL" id="WBWA01000052">
    <property type="protein sequence ID" value="KAB2661404.1"/>
    <property type="molecule type" value="Genomic_DNA"/>
</dbReference>
<keyword evidence="4" id="KW-1185">Reference proteome</keyword>
<evidence type="ECO:0000313" key="2">
    <source>
        <dbReference type="EMBL" id="KAB2661404.1"/>
    </source>
</evidence>
<evidence type="ECO:0000313" key="3">
    <source>
        <dbReference type="EMBL" id="NKW11134.1"/>
    </source>
</evidence>
<gene>
    <name evidence="2" type="ORF">F9K91_24965</name>
    <name evidence="3" type="ORF">HGG76_25855</name>
</gene>
<sequence length="63" mass="6822">MEGNPDFHRSGALKSLLTEGQEVIRTARVSDYPNWLGPIPAVPFVVLALACGLGTLLFISRII</sequence>
<evidence type="ECO:0000313" key="5">
    <source>
        <dbReference type="Proteomes" id="UP000558475"/>
    </source>
</evidence>
<dbReference type="EMBL" id="JAAXZB010000003">
    <property type="protein sequence ID" value="NKW11134.1"/>
    <property type="molecule type" value="Genomic_DNA"/>
</dbReference>
<keyword evidence="1" id="KW-0812">Transmembrane</keyword>
<evidence type="ECO:0000313" key="4">
    <source>
        <dbReference type="Proteomes" id="UP000430843"/>
    </source>
</evidence>
<organism evidence="3 5">
    <name type="scientific">Brucella tritici</name>
    <dbReference type="NCBI Taxonomy" id="94626"/>
    <lineage>
        <taxon>Bacteria</taxon>
        <taxon>Pseudomonadati</taxon>
        <taxon>Pseudomonadota</taxon>
        <taxon>Alphaproteobacteria</taxon>
        <taxon>Hyphomicrobiales</taxon>
        <taxon>Brucellaceae</taxon>
        <taxon>Brucella/Ochrobactrum group</taxon>
        <taxon>Brucella</taxon>
    </lineage>
</organism>